<keyword evidence="3 6" id="KW-0479">Metal-binding</keyword>
<organism evidence="9 10">
    <name type="scientific">Variovorax ureilyticus</name>
    <dbReference type="NCBI Taxonomy" id="1836198"/>
    <lineage>
        <taxon>Bacteria</taxon>
        <taxon>Pseudomonadati</taxon>
        <taxon>Pseudomonadota</taxon>
        <taxon>Betaproteobacteria</taxon>
        <taxon>Burkholderiales</taxon>
        <taxon>Comamonadaceae</taxon>
        <taxon>Variovorax</taxon>
    </lineage>
</organism>
<evidence type="ECO:0000256" key="3">
    <source>
        <dbReference type="ARBA" id="ARBA00022723"/>
    </source>
</evidence>
<sequence length="125" mass="13579">MMKSRLASTFVLGSLALWAIAAHAQAPGERLAQTACAQCHTFGKGEPNGVGPNLFGLLGRQAAANPGFTYSKQYVAAMKDKTWDRALLERWLTDSQTVAPGSTMAYFQDDPKKRAALIDYLQSLK</sequence>
<evidence type="ECO:0000256" key="1">
    <source>
        <dbReference type="ARBA" id="ARBA00022448"/>
    </source>
</evidence>
<dbReference type="SUPFAM" id="SSF46626">
    <property type="entry name" value="Cytochrome c"/>
    <property type="match status" value="1"/>
</dbReference>
<dbReference type="InterPro" id="IPR009056">
    <property type="entry name" value="Cyt_c-like_dom"/>
</dbReference>
<keyword evidence="4" id="KW-0249">Electron transport</keyword>
<dbReference type="EMBL" id="JBBKZU010000017">
    <property type="protein sequence ID" value="MEJ8815063.1"/>
    <property type="molecule type" value="Genomic_DNA"/>
</dbReference>
<comment type="caution">
    <text evidence="9">The sequence shown here is derived from an EMBL/GenBank/DDBJ whole genome shotgun (WGS) entry which is preliminary data.</text>
</comment>
<dbReference type="Pfam" id="PF00034">
    <property type="entry name" value="Cytochrom_C"/>
    <property type="match status" value="1"/>
</dbReference>
<evidence type="ECO:0000256" key="2">
    <source>
        <dbReference type="ARBA" id="ARBA00022617"/>
    </source>
</evidence>
<keyword evidence="5 6" id="KW-0408">Iron</keyword>
<evidence type="ECO:0000256" key="4">
    <source>
        <dbReference type="ARBA" id="ARBA00022982"/>
    </source>
</evidence>
<dbReference type="RefSeq" id="WP_340360287.1">
    <property type="nucleotide sequence ID" value="NZ_JBBKZU010000017.1"/>
</dbReference>
<evidence type="ECO:0000313" key="9">
    <source>
        <dbReference type="EMBL" id="MEJ8815063.1"/>
    </source>
</evidence>
<dbReference type="Gene3D" id="1.10.760.10">
    <property type="entry name" value="Cytochrome c-like domain"/>
    <property type="match status" value="1"/>
</dbReference>
<dbReference type="PRINTS" id="PR00604">
    <property type="entry name" value="CYTCHRMECIAB"/>
</dbReference>
<name>A0ABU8VN33_9BURK</name>
<protein>
    <submittedName>
        <fullName evidence="9">C-type cytochrome</fullName>
    </submittedName>
</protein>
<dbReference type="Proteomes" id="UP001365846">
    <property type="component" value="Unassembled WGS sequence"/>
</dbReference>
<keyword evidence="7" id="KW-0732">Signal</keyword>
<evidence type="ECO:0000256" key="7">
    <source>
        <dbReference type="SAM" id="SignalP"/>
    </source>
</evidence>
<keyword evidence="2 6" id="KW-0349">Heme</keyword>
<gene>
    <name evidence="9" type="ORF">WKW77_28595</name>
</gene>
<evidence type="ECO:0000256" key="5">
    <source>
        <dbReference type="ARBA" id="ARBA00023004"/>
    </source>
</evidence>
<feature type="signal peptide" evidence="7">
    <location>
        <begin position="1"/>
        <end position="24"/>
    </location>
</feature>
<keyword evidence="1" id="KW-0813">Transport</keyword>
<dbReference type="InterPro" id="IPR036909">
    <property type="entry name" value="Cyt_c-like_dom_sf"/>
</dbReference>
<accession>A0ABU8VN33</accession>
<dbReference type="PANTHER" id="PTHR11961">
    <property type="entry name" value="CYTOCHROME C"/>
    <property type="match status" value="1"/>
</dbReference>
<proteinExistence type="predicted"/>
<evidence type="ECO:0000256" key="6">
    <source>
        <dbReference type="PROSITE-ProRule" id="PRU00433"/>
    </source>
</evidence>
<keyword evidence="10" id="KW-1185">Reference proteome</keyword>
<feature type="chain" id="PRO_5045569768" evidence="7">
    <location>
        <begin position="25"/>
        <end position="125"/>
    </location>
</feature>
<evidence type="ECO:0000259" key="8">
    <source>
        <dbReference type="PROSITE" id="PS51007"/>
    </source>
</evidence>
<feature type="domain" description="Cytochrome c" evidence="8">
    <location>
        <begin position="23"/>
        <end position="125"/>
    </location>
</feature>
<dbReference type="PROSITE" id="PS51007">
    <property type="entry name" value="CYTC"/>
    <property type="match status" value="1"/>
</dbReference>
<dbReference type="InterPro" id="IPR002327">
    <property type="entry name" value="Cyt_c_1A/1B"/>
</dbReference>
<evidence type="ECO:0000313" key="10">
    <source>
        <dbReference type="Proteomes" id="UP001365846"/>
    </source>
</evidence>
<reference evidence="9 10" key="1">
    <citation type="submission" date="2024-03" db="EMBL/GenBank/DDBJ databases">
        <title>Novel species of the genus Variovorax.</title>
        <authorList>
            <person name="Liu Q."/>
            <person name="Xin Y.-H."/>
        </authorList>
    </citation>
    <scope>NUCLEOTIDE SEQUENCE [LARGE SCALE GENOMIC DNA]</scope>
    <source>
        <strain evidence="9 10">KACC 18899</strain>
    </source>
</reference>